<dbReference type="PROSITE" id="PS50985">
    <property type="entry name" value="GRAS"/>
    <property type="match status" value="1"/>
</dbReference>
<evidence type="ECO:0000256" key="3">
    <source>
        <dbReference type="SAM" id="MobiDB-lite"/>
    </source>
</evidence>
<reference evidence="4" key="1">
    <citation type="submission" date="2024-02" db="EMBL/GenBank/DDBJ databases">
        <authorList>
            <consortium name="ELIXIR-Norway"/>
            <consortium name="Elixir Norway"/>
        </authorList>
    </citation>
    <scope>NUCLEOTIDE SEQUENCE</scope>
</reference>
<proteinExistence type="predicted"/>
<evidence type="ECO:0000256" key="2">
    <source>
        <dbReference type="ARBA" id="ARBA00023163"/>
    </source>
</evidence>
<dbReference type="InterPro" id="IPR005202">
    <property type="entry name" value="TF_GRAS"/>
</dbReference>
<evidence type="ECO:0000256" key="1">
    <source>
        <dbReference type="ARBA" id="ARBA00023015"/>
    </source>
</evidence>
<dbReference type="Proteomes" id="UP001497512">
    <property type="component" value="Chromosome 2"/>
</dbReference>
<sequence>MAGSKHGRSGGSGGGEVSPLAAQLQQAWLKTQMPKTQKRSLISAPSQGKTGPEVQSPHSPPVPLEEQSAFKSLSSIFPELAALPQEKKPMIFSVFPEGEGPKSRSLSLLAYDSSNSCPSLFDGMLSGDAKKKTASSPSLQNRSLSASPAMLQSSNSFENLAAAAAAVLSTSSHSSFPSLADVYSPDYTTGSTPSEGEAGSPIDLQGLDTVDSSVGVEGRNIPFYHYLNSLLDEEPEHNKCMFVECSAYQAMAKELGDLIGDDSSVQSDTKSSDKEDIDRWLDEITGGPLPDEVLPDGLEHSYERFIGDKGCDLFQNLTVGNGGSWANEVEMLPEAAGVQSIGPNLDSVCPSSLDDDARHDSNMANGGNGYVSKPTVSQQISNGNHIPPVDLSYLLLRCAQAVEQNDFSHASEQIAELRQHSSAYGNGPQRMAHYFMEALVARMSGTGGQLYTALNNNRPSALEMLKAFRLFAETCPFVRMSHYFSNMAIVNEIGDAKRVHIVDYGILYGVQWPCFMYYLSMLPGGPPHLRITGIDRPQAGFRPLERIKETGRRLAQVAEDYGVPFEFHAIAEKWEAITPAHLFLRNDEVLAVNCIFRLRHLMDESIMAASPRNLVLKRIQSMNPKIFVQGVVSAGYNAPFFTSRFREAVSHFSALFDALEASMPAEHPDRVIVEQEILGREILNIVACEGLERVERAEPYKQWQARTLRAGFTQMPILDKAREKCRNLMTMYHRDYGIGEDGSWLLAGWKEKIVHAFSAWQPTPVSP</sequence>
<keyword evidence="2" id="KW-0804">Transcription</keyword>
<evidence type="ECO:0000313" key="5">
    <source>
        <dbReference type="Proteomes" id="UP001497512"/>
    </source>
</evidence>
<dbReference type="EMBL" id="OZ019894">
    <property type="protein sequence ID" value="CAK9214309.1"/>
    <property type="molecule type" value="Genomic_DNA"/>
</dbReference>
<accession>A0ABP0UAM8</accession>
<feature type="compositionally biased region" description="Polar residues" evidence="3">
    <location>
        <begin position="134"/>
        <end position="147"/>
    </location>
</feature>
<feature type="region of interest" description="Disordered" evidence="3">
    <location>
        <begin position="128"/>
        <end position="147"/>
    </location>
</feature>
<organism evidence="4 5">
    <name type="scientific">Sphagnum troendelagicum</name>
    <dbReference type="NCBI Taxonomy" id="128251"/>
    <lineage>
        <taxon>Eukaryota</taxon>
        <taxon>Viridiplantae</taxon>
        <taxon>Streptophyta</taxon>
        <taxon>Embryophyta</taxon>
        <taxon>Bryophyta</taxon>
        <taxon>Sphagnophytina</taxon>
        <taxon>Sphagnopsida</taxon>
        <taxon>Sphagnales</taxon>
        <taxon>Sphagnaceae</taxon>
        <taxon>Sphagnum</taxon>
    </lineage>
</organism>
<protein>
    <submittedName>
        <fullName evidence="4">Uncharacterized protein</fullName>
    </submittedName>
</protein>
<evidence type="ECO:0000313" key="4">
    <source>
        <dbReference type="EMBL" id="CAK9214309.1"/>
    </source>
</evidence>
<feature type="compositionally biased region" description="Polar residues" evidence="3">
    <location>
        <begin position="23"/>
        <end position="49"/>
    </location>
</feature>
<dbReference type="PANTHER" id="PTHR31636">
    <property type="entry name" value="OSJNBA0084A10.13 PROTEIN-RELATED"/>
    <property type="match status" value="1"/>
</dbReference>
<gene>
    <name evidence="4" type="ORF">CSSPTR1EN2_LOCUS12167</name>
</gene>
<feature type="region of interest" description="Disordered" evidence="3">
    <location>
        <begin position="1"/>
        <end position="67"/>
    </location>
</feature>
<keyword evidence="1" id="KW-0805">Transcription regulation</keyword>
<dbReference type="Pfam" id="PF03514">
    <property type="entry name" value="GRAS"/>
    <property type="match status" value="1"/>
</dbReference>
<name>A0ABP0UAM8_9BRYO</name>
<keyword evidence="5" id="KW-1185">Reference proteome</keyword>